<gene>
    <name evidence="2" type="ORF">HA482_10395</name>
</gene>
<dbReference type="RefSeq" id="WP_188108183.1">
    <property type="nucleotide sequence ID" value="NZ_JAANIH010000111.1"/>
</dbReference>
<dbReference type="SUPFAM" id="SSF47413">
    <property type="entry name" value="lambda repressor-like DNA-binding domains"/>
    <property type="match status" value="1"/>
</dbReference>
<dbReference type="Pfam" id="PF01381">
    <property type="entry name" value="HTH_3"/>
    <property type="match status" value="1"/>
</dbReference>
<accession>A0ABR7U3I2</accession>
<organism evidence="2 3">
    <name type="scientific">Bradyrhizobium campsiandrae</name>
    <dbReference type="NCBI Taxonomy" id="1729892"/>
    <lineage>
        <taxon>Bacteria</taxon>
        <taxon>Pseudomonadati</taxon>
        <taxon>Pseudomonadota</taxon>
        <taxon>Alphaproteobacteria</taxon>
        <taxon>Hyphomicrobiales</taxon>
        <taxon>Nitrobacteraceae</taxon>
        <taxon>Bradyrhizobium</taxon>
    </lineage>
</organism>
<dbReference type="Proteomes" id="UP000639516">
    <property type="component" value="Unassembled WGS sequence"/>
</dbReference>
<sequence length="145" mass="16581">MTGEELKRWRKIVGYTQQQAGAELDVTRATIQNWERESTAIPMAVELAIRFLVRCWKQRPEFGPVALAYVSTCLEFATPSSHDMATMICQRFSNNQDVFRHLADRMDVVGAVKPIILDEEGVVIWSGSELMKECARFRSQQLQQS</sequence>
<name>A0ABR7U3I2_9BRAD</name>
<feature type="domain" description="HTH cro/C1-type" evidence="1">
    <location>
        <begin position="6"/>
        <end position="42"/>
    </location>
</feature>
<proteinExistence type="predicted"/>
<keyword evidence="3" id="KW-1185">Reference proteome</keyword>
<dbReference type="Gene3D" id="1.10.260.40">
    <property type="entry name" value="lambda repressor-like DNA-binding domains"/>
    <property type="match status" value="1"/>
</dbReference>
<evidence type="ECO:0000313" key="3">
    <source>
        <dbReference type="Proteomes" id="UP000639516"/>
    </source>
</evidence>
<dbReference type="EMBL" id="JAATTO010000012">
    <property type="protein sequence ID" value="MBC9978623.1"/>
    <property type="molecule type" value="Genomic_DNA"/>
</dbReference>
<evidence type="ECO:0000259" key="1">
    <source>
        <dbReference type="PROSITE" id="PS50943"/>
    </source>
</evidence>
<dbReference type="CDD" id="cd00093">
    <property type="entry name" value="HTH_XRE"/>
    <property type="match status" value="1"/>
</dbReference>
<dbReference type="PROSITE" id="PS50943">
    <property type="entry name" value="HTH_CROC1"/>
    <property type="match status" value="1"/>
</dbReference>
<protein>
    <submittedName>
        <fullName evidence="2">Helix-turn-helix transcriptional regulator</fullName>
    </submittedName>
</protein>
<reference evidence="2 3" key="1">
    <citation type="journal article" date="2020" name="Arch. Microbiol.">
        <title>Bradyrhizobium campsiandrae sp. nov., a nitrogen-fixing bacterial strain isolated from a native leguminous tree from the Amazon adapted to flooded conditions.</title>
        <authorList>
            <person name="Cabral Michel D."/>
            <person name="Martins da Costa E."/>
            <person name="Azarias Guimaraes A."/>
            <person name="Soares de Carvalho T."/>
            <person name="Santos de Castro Caputo P."/>
            <person name="Willems A."/>
            <person name="de Souza Moreira F.M."/>
        </authorList>
    </citation>
    <scope>NUCLEOTIDE SEQUENCE [LARGE SCALE GENOMIC DNA]</scope>
    <source>
        <strain evidence="3">INPA 384B</strain>
    </source>
</reference>
<dbReference type="InterPro" id="IPR010982">
    <property type="entry name" value="Lambda_DNA-bd_dom_sf"/>
</dbReference>
<comment type="caution">
    <text evidence="2">The sequence shown here is derived from an EMBL/GenBank/DDBJ whole genome shotgun (WGS) entry which is preliminary data.</text>
</comment>
<evidence type="ECO:0000313" key="2">
    <source>
        <dbReference type="EMBL" id="MBC9978623.1"/>
    </source>
</evidence>
<dbReference type="InterPro" id="IPR001387">
    <property type="entry name" value="Cro/C1-type_HTH"/>
</dbReference>